<name>A0A553HVB7_9PEZI</name>
<dbReference type="AlphaFoldDB" id="A0A553HVB7"/>
<evidence type="ECO:0000313" key="1">
    <source>
        <dbReference type="EMBL" id="TRX91908.1"/>
    </source>
</evidence>
<keyword evidence="2" id="KW-1185">Reference proteome</keyword>
<reference evidence="2" key="1">
    <citation type="submission" date="2019-06" db="EMBL/GenBank/DDBJ databases">
        <title>Draft genome sequence of the griseofulvin-producing fungus Xylaria cubensis strain G536.</title>
        <authorList>
            <person name="Mead M.E."/>
            <person name="Raja H.A."/>
            <person name="Steenwyk J.L."/>
            <person name="Knowles S.L."/>
            <person name="Oberlies N.H."/>
            <person name="Rokas A."/>
        </authorList>
    </citation>
    <scope>NUCLEOTIDE SEQUENCE [LARGE SCALE GENOMIC DNA]</scope>
    <source>
        <strain evidence="2">G536</strain>
    </source>
</reference>
<dbReference type="EMBL" id="VFLP01000041">
    <property type="protein sequence ID" value="TRX91908.1"/>
    <property type="molecule type" value="Genomic_DNA"/>
</dbReference>
<dbReference type="Proteomes" id="UP000319160">
    <property type="component" value="Unassembled WGS sequence"/>
</dbReference>
<organism evidence="1 2">
    <name type="scientific">Xylaria flabelliformis</name>
    <dbReference type="NCBI Taxonomy" id="2512241"/>
    <lineage>
        <taxon>Eukaryota</taxon>
        <taxon>Fungi</taxon>
        <taxon>Dikarya</taxon>
        <taxon>Ascomycota</taxon>
        <taxon>Pezizomycotina</taxon>
        <taxon>Sordariomycetes</taxon>
        <taxon>Xylariomycetidae</taxon>
        <taxon>Xylariales</taxon>
        <taxon>Xylariaceae</taxon>
        <taxon>Xylaria</taxon>
    </lineage>
</organism>
<gene>
    <name evidence="1" type="ORF">FHL15_007227</name>
</gene>
<comment type="caution">
    <text evidence="1">The sequence shown here is derived from an EMBL/GenBank/DDBJ whole genome shotgun (WGS) entry which is preliminary data.</text>
</comment>
<proteinExistence type="predicted"/>
<protein>
    <submittedName>
        <fullName evidence="1">Uncharacterized protein</fullName>
    </submittedName>
</protein>
<evidence type="ECO:0000313" key="2">
    <source>
        <dbReference type="Proteomes" id="UP000319160"/>
    </source>
</evidence>
<sequence length="124" mass="13620">MNRTEQESGRGRSSETLHSSVECVYDTVTTPGRSDTSIWRSPATRMRNMASCTARGNSETCPGLASMTAQDVRAIERASLPLEVRPTLQYVFTLLASRMLNLLSDATSNSMETADYYQSGGIKM</sequence>
<accession>A0A553HVB7</accession>